<feature type="transmembrane region" description="Helical" evidence="1">
    <location>
        <begin position="6"/>
        <end position="25"/>
    </location>
</feature>
<keyword evidence="3" id="KW-1185">Reference proteome</keyword>
<keyword evidence="1" id="KW-0472">Membrane</keyword>
<protein>
    <submittedName>
        <fullName evidence="2">Uncharacterized protein</fullName>
    </submittedName>
</protein>
<evidence type="ECO:0000256" key="1">
    <source>
        <dbReference type="SAM" id="Phobius"/>
    </source>
</evidence>
<dbReference type="AlphaFoldDB" id="A0A5C4RYU0"/>
<comment type="caution">
    <text evidence="2">The sequence shown here is derived from an EMBL/GenBank/DDBJ whole genome shotgun (WGS) entry which is preliminary data.</text>
</comment>
<dbReference type="RefSeq" id="WP_068866030.1">
    <property type="nucleotide sequence ID" value="NZ_VDCI01000005.1"/>
</dbReference>
<keyword evidence="1" id="KW-0812">Transmembrane</keyword>
<gene>
    <name evidence="2" type="ORF">FGF68_06925</name>
</gene>
<evidence type="ECO:0000313" key="2">
    <source>
        <dbReference type="EMBL" id="TNJ36463.1"/>
    </source>
</evidence>
<dbReference type="EMBL" id="VDCI01000005">
    <property type="protein sequence ID" value="TNJ36463.1"/>
    <property type="molecule type" value="Genomic_DNA"/>
</dbReference>
<proteinExistence type="predicted"/>
<accession>A0A5C4RYU0</accession>
<name>A0A5C4RYU0_PROVB</name>
<sequence length="76" mass="8409">MKPVVYFSAAGFSILLSIYLFFFGTTANHESAAIFVGLWAPTIIGLGIYKTLLGILDEMCCAHKRIESRQTKEIGH</sequence>
<dbReference type="Proteomes" id="UP000309544">
    <property type="component" value="Unassembled WGS sequence"/>
</dbReference>
<organism evidence="2 3">
    <name type="scientific">Prosthecochloris vibrioformis</name>
    <name type="common">Chlorobium vibrioforme</name>
    <dbReference type="NCBI Taxonomy" id="1098"/>
    <lineage>
        <taxon>Bacteria</taxon>
        <taxon>Pseudomonadati</taxon>
        <taxon>Chlorobiota</taxon>
        <taxon>Chlorobiia</taxon>
        <taxon>Chlorobiales</taxon>
        <taxon>Chlorobiaceae</taxon>
        <taxon>Prosthecochloris</taxon>
    </lineage>
</organism>
<keyword evidence="1" id="KW-1133">Transmembrane helix</keyword>
<evidence type="ECO:0000313" key="3">
    <source>
        <dbReference type="Proteomes" id="UP000309544"/>
    </source>
</evidence>
<reference evidence="2 3" key="1">
    <citation type="submission" date="2019-05" db="EMBL/GenBank/DDBJ databases">
        <title>Draft Whole-Genome sequence of the green sulfur bacterium Prosthecochloris vibrioformis DSM 260.</title>
        <authorList>
            <person name="Meyer T.E."/>
            <person name="Kyndt J.A."/>
        </authorList>
    </citation>
    <scope>NUCLEOTIDE SEQUENCE [LARGE SCALE GENOMIC DNA]</scope>
    <source>
        <strain evidence="2 3">DSM 260</strain>
    </source>
</reference>
<feature type="transmembrane region" description="Helical" evidence="1">
    <location>
        <begin position="32"/>
        <end position="49"/>
    </location>
</feature>